<reference evidence="3" key="2">
    <citation type="submission" date="2012-08" db="EMBL/GenBank/DDBJ databases">
        <authorList>
            <person name="Choi T.-J."/>
        </authorList>
    </citation>
    <scope>NUCLEOTIDE SEQUENCE [LARGE SCALE GENOMIC DNA]</scope>
    <source>
        <strain evidence="3">K-LV1</strain>
    </source>
</reference>
<organism evidence="1 3">
    <name type="scientific">White spot syndrome virus</name>
    <dbReference type="NCBI Taxonomy" id="342409"/>
    <lineage>
        <taxon>Viruses</taxon>
        <taxon>Viruses incertae sedis</taxon>
        <taxon>Naldaviricetes</taxon>
        <taxon>Nimaviridae</taxon>
        <taxon>Whispovirus</taxon>
    </lineage>
</organism>
<accession>K7WCQ0</accession>
<reference evidence="1" key="1">
    <citation type="submission" date="2012-08" db="EMBL/GenBank/DDBJ databases">
        <title>Cassytha pubescens and C. glabella (Lauraceae) are not disjunctly distributed between Australia and the Ryukyu Archipelago of Japan - evidence from morphological and molecular data.</title>
        <authorList>
            <person name="Kokubugata G."/>
            <person name="Nakamura K."/>
            <person name="Forster P.I."/>
            <person name="Wilson G.W."/>
            <person name="Holland A.E."/>
            <person name="Hirayama Y."/>
            <person name="Yokota M."/>
        </authorList>
    </citation>
    <scope>NUCLEOTIDE SEQUENCE</scope>
    <source>
        <strain evidence="1">K-LV1</strain>
    </source>
</reference>
<dbReference type="EMBL" id="MF768985">
    <property type="protein sequence ID" value="ATU84108.1"/>
    <property type="molecule type" value="Genomic_DNA"/>
</dbReference>
<dbReference type="EMBL" id="JX515788">
    <property type="protein sequence ID" value="AFX59571.1"/>
    <property type="molecule type" value="Genomic_DNA"/>
</dbReference>
<sequence>MTKPALVIRKWSGSLPRGRISALNFEIISLTTRSQCTDLFMNLEARDMKCLFKLEPSLFQGSEF</sequence>
<evidence type="ECO:0000313" key="2">
    <source>
        <dbReference type="EMBL" id="ATU84108.1"/>
    </source>
</evidence>
<dbReference type="Proteomes" id="UP000277283">
    <property type="component" value="Segment"/>
</dbReference>
<name>K7WCQ0_9VIRU</name>
<protein>
    <submittedName>
        <fullName evidence="2">ORF239</fullName>
    </submittedName>
    <submittedName>
        <fullName evidence="1">Wsv194</fullName>
    </submittedName>
</protein>
<reference evidence="2" key="3">
    <citation type="journal article" date="2018" name="Aquaculture">
        <title>Complete genome sequence of a white spot syndrome virus associated with a disease incursion in Australia.</title>
        <authorList>
            <person name="Oakey J."/>
            <person name="Smith C.S."/>
        </authorList>
    </citation>
    <scope>NUCLEOTIDE SEQUENCE [LARGE SCALE GENOMIC DNA]</scope>
    <source>
        <strain evidence="2">WSSV-AU</strain>
    </source>
</reference>
<gene>
    <name evidence="1" type="ORF">wssv_01940</name>
</gene>
<dbReference type="Proteomes" id="UP000267516">
    <property type="component" value="Segment"/>
</dbReference>
<evidence type="ECO:0000313" key="3">
    <source>
        <dbReference type="Proteomes" id="UP000277283"/>
    </source>
</evidence>
<proteinExistence type="predicted"/>
<evidence type="ECO:0000313" key="1">
    <source>
        <dbReference type="EMBL" id="AFX59571.1"/>
    </source>
</evidence>